<organism evidence="2 3">
    <name type="scientific">Pseudocitrobacter cyperus</name>
    <dbReference type="NCBI Taxonomy" id="3112843"/>
    <lineage>
        <taxon>Bacteria</taxon>
        <taxon>Pseudomonadati</taxon>
        <taxon>Pseudomonadota</taxon>
        <taxon>Gammaproteobacteria</taxon>
        <taxon>Enterobacterales</taxon>
        <taxon>Enterobacteriaceae</taxon>
        <taxon>Pseudocitrobacter</taxon>
    </lineage>
</organism>
<keyword evidence="3" id="KW-1185">Reference proteome</keyword>
<keyword evidence="1" id="KW-0472">Membrane</keyword>
<evidence type="ECO:0000256" key="1">
    <source>
        <dbReference type="SAM" id="Phobius"/>
    </source>
</evidence>
<evidence type="ECO:0000313" key="2">
    <source>
        <dbReference type="EMBL" id="MEO3992209.1"/>
    </source>
</evidence>
<dbReference type="Pfam" id="PF15941">
    <property type="entry name" value="FidL_like"/>
    <property type="match status" value="1"/>
</dbReference>
<keyword evidence="1" id="KW-1133">Transmembrane helix</keyword>
<feature type="transmembrane region" description="Helical" evidence="1">
    <location>
        <begin position="6"/>
        <end position="25"/>
    </location>
</feature>
<gene>
    <name evidence="2" type="ORF">VSR74_20645</name>
</gene>
<protein>
    <submittedName>
        <fullName evidence="2">FidL-like protein</fullName>
    </submittedName>
</protein>
<dbReference type="RefSeq" id="WP_347796434.1">
    <property type="nucleotide sequence ID" value="NZ_JAYMYY010000009.1"/>
</dbReference>
<comment type="caution">
    <text evidence="2">The sequence shown here is derived from an EMBL/GenBank/DDBJ whole genome shotgun (WGS) entry which is preliminary data.</text>
</comment>
<dbReference type="EMBL" id="JAYMYY010000009">
    <property type="protein sequence ID" value="MEO3992209.1"/>
    <property type="molecule type" value="Genomic_DNA"/>
</dbReference>
<proteinExistence type="predicted"/>
<accession>A0ABV0HRJ9</accession>
<reference evidence="2 3" key="1">
    <citation type="submission" date="2024-01" db="EMBL/GenBank/DDBJ databases">
        <title>Pseudocitrobacter sp. Endophytic strain Cyp-38L.</title>
        <authorList>
            <person name="Amer M.A."/>
            <person name="Hamed S.M."/>
        </authorList>
    </citation>
    <scope>NUCLEOTIDE SEQUENCE [LARGE SCALE GENOMIC DNA]</scope>
    <source>
        <strain evidence="2 3">Cyp38S</strain>
    </source>
</reference>
<dbReference type="InterPro" id="IPR031854">
    <property type="entry name" value="FidL-like"/>
</dbReference>
<name>A0ABV0HRJ9_9ENTR</name>
<evidence type="ECO:0000313" key="3">
    <source>
        <dbReference type="Proteomes" id="UP001444146"/>
    </source>
</evidence>
<dbReference type="Proteomes" id="UP001444146">
    <property type="component" value="Unassembled WGS sequence"/>
</dbReference>
<keyword evidence="1" id="KW-0812">Transmembrane</keyword>
<sequence length="160" mass="18136">MINMRLISIVLLAINIIVLTALFVVRLPGPEYFNATCRAYMDYRGVTAGDGFNFKGDISFFFNDNKTGRYYISGTMSDDIGNYSISRLINFTYQHKGKEEYSFTPVSVEKSVHDDVSDKIHDKLKRMLPLTQKVTVNMSVSDNYILFSNAVSPLFICVSL</sequence>